<evidence type="ECO:0000256" key="7">
    <source>
        <dbReference type="ARBA" id="ARBA00023004"/>
    </source>
</evidence>
<dbReference type="InterPro" id="IPR037066">
    <property type="entry name" value="Plug_dom_sf"/>
</dbReference>
<keyword evidence="11" id="KW-0998">Cell outer membrane</keyword>
<keyword evidence="9 12" id="KW-0798">TonB box</keyword>
<accession>A0ABX5P7J8</accession>
<evidence type="ECO:0000313" key="15">
    <source>
        <dbReference type="EMBL" id="PYD65219.1"/>
    </source>
</evidence>
<evidence type="ECO:0000256" key="1">
    <source>
        <dbReference type="ARBA" id="ARBA00004571"/>
    </source>
</evidence>
<feature type="domain" description="TonB-dependent receptor plug" evidence="14">
    <location>
        <begin position="32"/>
        <end position="131"/>
    </location>
</feature>
<proteinExistence type="inferred from homology"/>
<protein>
    <submittedName>
        <fullName evidence="15">TonB-dependent receptor</fullName>
    </submittedName>
</protein>
<evidence type="ECO:0000259" key="13">
    <source>
        <dbReference type="Pfam" id="PF00593"/>
    </source>
</evidence>
<dbReference type="Gene3D" id="2.170.130.10">
    <property type="entry name" value="TonB-dependent receptor, plug domain"/>
    <property type="match status" value="1"/>
</dbReference>
<dbReference type="InterPro" id="IPR039426">
    <property type="entry name" value="TonB-dep_rcpt-like"/>
</dbReference>
<dbReference type="InterPro" id="IPR000531">
    <property type="entry name" value="Beta-barrel_TonB"/>
</dbReference>
<keyword evidence="7" id="KW-0408">Iron</keyword>
<evidence type="ECO:0000256" key="5">
    <source>
        <dbReference type="ARBA" id="ARBA00022692"/>
    </source>
</evidence>
<dbReference type="PANTHER" id="PTHR32552">
    <property type="entry name" value="FERRICHROME IRON RECEPTOR-RELATED"/>
    <property type="match status" value="1"/>
</dbReference>
<keyword evidence="4" id="KW-0410">Iron transport</keyword>
<evidence type="ECO:0000256" key="11">
    <source>
        <dbReference type="ARBA" id="ARBA00023237"/>
    </source>
</evidence>
<keyword evidence="10 12" id="KW-0472">Membrane</keyword>
<keyword evidence="16" id="KW-1185">Reference proteome</keyword>
<dbReference type="Pfam" id="PF00593">
    <property type="entry name" value="TonB_dep_Rec_b-barrel"/>
    <property type="match status" value="1"/>
</dbReference>
<evidence type="ECO:0000256" key="6">
    <source>
        <dbReference type="ARBA" id="ARBA00022729"/>
    </source>
</evidence>
<dbReference type="InterPro" id="IPR012910">
    <property type="entry name" value="Plug_dom"/>
</dbReference>
<dbReference type="RefSeq" id="WP_078528108.1">
    <property type="nucleotide sequence ID" value="NZ_CP019875.1"/>
</dbReference>
<keyword evidence="3" id="KW-1134">Transmembrane beta strand</keyword>
<name>A0ABX5P7J8_9PROT</name>
<evidence type="ECO:0000256" key="10">
    <source>
        <dbReference type="ARBA" id="ARBA00023136"/>
    </source>
</evidence>
<keyword evidence="5" id="KW-0812">Transmembrane</keyword>
<evidence type="ECO:0000256" key="3">
    <source>
        <dbReference type="ARBA" id="ARBA00022452"/>
    </source>
</evidence>
<keyword evidence="6" id="KW-0732">Signal</keyword>
<evidence type="ECO:0000256" key="12">
    <source>
        <dbReference type="RuleBase" id="RU003357"/>
    </source>
</evidence>
<evidence type="ECO:0000256" key="9">
    <source>
        <dbReference type="ARBA" id="ARBA00023077"/>
    </source>
</evidence>
<dbReference type="Pfam" id="PF07715">
    <property type="entry name" value="Plug"/>
    <property type="match status" value="1"/>
</dbReference>
<dbReference type="SUPFAM" id="SSF56935">
    <property type="entry name" value="Porins"/>
    <property type="match status" value="1"/>
</dbReference>
<keyword evidence="15" id="KW-0675">Receptor</keyword>
<keyword evidence="2" id="KW-0813">Transport</keyword>
<comment type="subcellular location">
    <subcellularLocation>
        <location evidence="1">Cell outer membrane</location>
        <topology evidence="1">Multi-pass membrane protein</topology>
    </subcellularLocation>
</comment>
<evidence type="ECO:0000256" key="2">
    <source>
        <dbReference type="ARBA" id="ARBA00022448"/>
    </source>
</evidence>
<keyword evidence="8" id="KW-0406">Ion transport</keyword>
<reference evidence="15 16" key="1">
    <citation type="submission" date="2017-06" db="EMBL/GenBank/DDBJ databases">
        <title>A draft genome sequence of Komagataeibacter nataicola LMG 1536.</title>
        <authorList>
            <person name="Skraban J."/>
            <person name="Cleenwerck I."/>
            <person name="Vandamme P."/>
            <person name="Trcek J."/>
        </authorList>
    </citation>
    <scope>NUCLEOTIDE SEQUENCE [LARGE SCALE GENOMIC DNA]</scope>
    <source>
        <strain evidence="15 16">LMG 1536</strain>
    </source>
</reference>
<dbReference type="PANTHER" id="PTHR32552:SF89">
    <property type="entry name" value="CATECHOLATE SIDEROPHORE RECEPTOR FIU"/>
    <property type="match status" value="1"/>
</dbReference>
<evidence type="ECO:0000259" key="14">
    <source>
        <dbReference type="Pfam" id="PF07715"/>
    </source>
</evidence>
<gene>
    <name evidence="15" type="ORF">CDI09_14835</name>
</gene>
<sequence>MGTRPEILHVSTNFSATGASGTTPGGGLLARQTVPRIQSGLTRDYIAKQSPTTNTLNLVKMLPGAIVANSDPLGISDRTTLSVRGLDQTEIGLVFEGMPAGDPIYNLADTSEWVDSENIGRVDLAQGTNDIAAPVYNAVGGTLTETLRDPSHHFGGTLGLSGGNHSTNKDFIRFDTGDIGRTGVRAFASFSYTQNNNWRGPGGNSRFHVDAKLVKDWGRHGRSSAVFTWNQVNVDPLTYPTLAQWQEYGKSYNYSGSYTPGTTNYYKLYHYQRTSLMLSLPNHFDVNRALSIDFTPYYQWMSGLVPGGATLSDSSGIYYGDQKATPIDLPYATRTGTSTVASNAYSGTYNTGFNGYLTLHTGINQLRMGYWYSNLTKDSLYYYSLVNNAGQIDHNPLHTAGGDVLAYRNFHMYQQVNGFFIEDTLSLLHDRLHLTAGFKEVLLTRQGTNALPGAQYSWTSNDAQPLPRVAINYAIDKHNQIFISGNTNFHAPSSDVPYFDSFSVTTGALSSKGSNSLKDEYSISEEIGYRYSGLFNFSLGLFNYNFTNRQISTTEYLYGAPTSVYINAGGQTSRGIEAEFGLRPWHHFSPYISGQYLHATIDNNLKVGNDYLPTAGKEAVMSPKFSGAIGISYDNGHFFGNMSFNYVDSQYATFMNDQSIPARKTADITLGYRLKGNNYIKKPEMQVNLINVGDSNYLSGIYTVRPNAKTTTGVNGTQIAGASPAYYLGGGFAVVATFTSGF</sequence>
<evidence type="ECO:0000313" key="16">
    <source>
        <dbReference type="Proteomes" id="UP000247512"/>
    </source>
</evidence>
<evidence type="ECO:0000256" key="8">
    <source>
        <dbReference type="ARBA" id="ARBA00023065"/>
    </source>
</evidence>
<dbReference type="Gene3D" id="2.40.170.20">
    <property type="entry name" value="TonB-dependent receptor, beta-barrel domain"/>
    <property type="match status" value="1"/>
</dbReference>
<organism evidence="15 16">
    <name type="scientific">Komagataeibacter nataicola</name>
    <dbReference type="NCBI Taxonomy" id="265960"/>
    <lineage>
        <taxon>Bacteria</taxon>
        <taxon>Pseudomonadati</taxon>
        <taxon>Pseudomonadota</taxon>
        <taxon>Alphaproteobacteria</taxon>
        <taxon>Acetobacterales</taxon>
        <taxon>Acetobacteraceae</taxon>
        <taxon>Komagataeibacter</taxon>
    </lineage>
</organism>
<dbReference type="InterPro" id="IPR036942">
    <property type="entry name" value="Beta-barrel_TonB_sf"/>
</dbReference>
<comment type="similarity">
    <text evidence="12">Belongs to the TonB-dependent receptor family.</text>
</comment>
<dbReference type="Proteomes" id="UP000247512">
    <property type="component" value="Unassembled WGS sequence"/>
</dbReference>
<feature type="domain" description="TonB-dependent receptor-like beta-barrel" evidence="13">
    <location>
        <begin position="242"/>
        <end position="691"/>
    </location>
</feature>
<dbReference type="EMBL" id="NIRT01000038">
    <property type="protein sequence ID" value="PYD65219.1"/>
    <property type="molecule type" value="Genomic_DNA"/>
</dbReference>
<comment type="caution">
    <text evidence="15">The sequence shown here is derived from an EMBL/GenBank/DDBJ whole genome shotgun (WGS) entry which is preliminary data.</text>
</comment>
<evidence type="ECO:0000256" key="4">
    <source>
        <dbReference type="ARBA" id="ARBA00022496"/>
    </source>
</evidence>